<dbReference type="EMBL" id="FCNZ02000014">
    <property type="protein sequence ID" value="SAL64495.1"/>
    <property type="molecule type" value="Genomic_DNA"/>
</dbReference>
<evidence type="ECO:0000313" key="1">
    <source>
        <dbReference type="EMBL" id="SAL64495.1"/>
    </source>
</evidence>
<sequence>MWARMQKHPACLFFELSTEVLNKVIHRPVESRDFSKIILNLAPIVMFHFKYGAQSLVLSSAYLGGGPCGRRET</sequence>
<accession>A0A158J6U9</accession>
<name>A0A158J6U9_9BURK</name>
<keyword evidence="2" id="KW-1185">Reference proteome</keyword>
<proteinExistence type="predicted"/>
<reference evidence="1" key="1">
    <citation type="submission" date="2016-01" db="EMBL/GenBank/DDBJ databases">
        <authorList>
            <person name="Peeters Charlotte."/>
        </authorList>
    </citation>
    <scope>NUCLEOTIDE SEQUENCE</scope>
    <source>
        <strain evidence="1">LMG 22936</strain>
    </source>
</reference>
<evidence type="ECO:0000313" key="2">
    <source>
        <dbReference type="Proteomes" id="UP000054717"/>
    </source>
</evidence>
<dbReference type="AlphaFoldDB" id="A0A158J6U9"/>
<comment type="caution">
    <text evidence="1">The sequence shown here is derived from an EMBL/GenBank/DDBJ whole genome shotgun (WGS) entry which is preliminary data.</text>
</comment>
<protein>
    <submittedName>
        <fullName evidence="1">Uncharacterized protein</fullName>
    </submittedName>
</protein>
<gene>
    <name evidence="1" type="ORF">AWB66_03904</name>
</gene>
<dbReference type="STRING" id="326475.AWB66_03904"/>
<dbReference type="Proteomes" id="UP000054717">
    <property type="component" value="Unassembled WGS sequence"/>
</dbReference>
<organism evidence="1 2">
    <name type="scientific">Caballeronia telluris</name>
    <dbReference type="NCBI Taxonomy" id="326475"/>
    <lineage>
        <taxon>Bacteria</taxon>
        <taxon>Pseudomonadati</taxon>
        <taxon>Pseudomonadota</taxon>
        <taxon>Betaproteobacteria</taxon>
        <taxon>Burkholderiales</taxon>
        <taxon>Burkholderiaceae</taxon>
        <taxon>Caballeronia</taxon>
    </lineage>
</organism>